<dbReference type="Pfam" id="PF14292">
    <property type="entry name" value="SusE"/>
    <property type="match status" value="1"/>
</dbReference>
<feature type="chain" id="PRO_5021801078" evidence="1">
    <location>
        <begin position="22"/>
        <end position="271"/>
    </location>
</feature>
<dbReference type="RefSeq" id="WP_111379549.1">
    <property type="nucleotide sequence ID" value="NZ_CP043612.1"/>
</dbReference>
<dbReference type="AlphaFoldDB" id="A0A521CDH1"/>
<sequence>MKNIYKILIAFIGVLAVSCNADDVEERPVITPESTPVLLSPQNDFNIVLTKENEKEIATTVIWDYAKYAGTATVINYTIEIAKAGTKFAAPIAVTTTTERYRALTVAELNSALINGGFIEKEENNVDIRIKATVGTGAEAQYSNFYTFKATPYHTPLATSHWLVGAATPGGWTWDGDAETEFPLVVGKTDVYQVTVVLKSGEAFREFLGNNFTSNGNWDASHNYSYYSGLGYTIDDELVNAGDGDSNFKYTGPTGPRVLTIDNGAKKITLD</sequence>
<dbReference type="EMBL" id="FXTQ01000002">
    <property type="protein sequence ID" value="SMO57477.1"/>
    <property type="molecule type" value="Genomic_DNA"/>
</dbReference>
<name>A0A521CDH1_9FLAO</name>
<evidence type="ECO:0000313" key="3">
    <source>
        <dbReference type="EMBL" id="SMO57477.1"/>
    </source>
</evidence>
<keyword evidence="4" id="KW-1185">Reference proteome</keyword>
<organism evidence="3 4">
    <name type="scientific">Flavobacterium nitrogenifigens</name>
    <dbReference type="NCBI Taxonomy" id="1617283"/>
    <lineage>
        <taxon>Bacteria</taxon>
        <taxon>Pseudomonadati</taxon>
        <taxon>Bacteroidota</taxon>
        <taxon>Flavobacteriia</taxon>
        <taxon>Flavobacteriales</taxon>
        <taxon>Flavobacteriaceae</taxon>
        <taxon>Flavobacterium</taxon>
    </lineage>
</organism>
<evidence type="ECO:0000313" key="4">
    <source>
        <dbReference type="Proteomes" id="UP000319267"/>
    </source>
</evidence>
<feature type="domain" description="SusE outer membrane protein" evidence="2">
    <location>
        <begin position="25"/>
        <end position="131"/>
    </location>
</feature>
<dbReference type="OrthoDB" id="975117at2"/>
<protein>
    <submittedName>
        <fullName evidence="3">SusE outer membrane protein</fullName>
    </submittedName>
</protein>
<evidence type="ECO:0000259" key="2">
    <source>
        <dbReference type="Pfam" id="PF14292"/>
    </source>
</evidence>
<evidence type="ECO:0000256" key="1">
    <source>
        <dbReference type="SAM" id="SignalP"/>
    </source>
</evidence>
<accession>A0A521CDH1</accession>
<dbReference type="InterPro" id="IPR025970">
    <property type="entry name" value="SusE"/>
</dbReference>
<feature type="signal peptide" evidence="1">
    <location>
        <begin position="1"/>
        <end position="21"/>
    </location>
</feature>
<keyword evidence="1" id="KW-0732">Signal</keyword>
<gene>
    <name evidence="3" type="ORF">SAMN06265220_102263</name>
</gene>
<proteinExistence type="predicted"/>
<dbReference type="PROSITE" id="PS51257">
    <property type="entry name" value="PROKAR_LIPOPROTEIN"/>
    <property type="match status" value="1"/>
</dbReference>
<reference evidence="3 4" key="1">
    <citation type="submission" date="2017-05" db="EMBL/GenBank/DDBJ databases">
        <authorList>
            <person name="Varghese N."/>
            <person name="Submissions S."/>
        </authorList>
    </citation>
    <scope>NUCLEOTIDE SEQUENCE [LARGE SCALE GENOMIC DNA]</scope>
    <source>
        <strain evidence="3 4">DSM 29982</strain>
    </source>
</reference>
<dbReference type="Proteomes" id="UP000319267">
    <property type="component" value="Unassembled WGS sequence"/>
</dbReference>